<evidence type="ECO:0000259" key="3">
    <source>
        <dbReference type="Pfam" id="PF05175"/>
    </source>
</evidence>
<accession>A0A9D2B621</accession>
<dbReference type="SUPFAM" id="SSF53335">
    <property type="entry name" value="S-adenosyl-L-methionine-dependent methyltransferases"/>
    <property type="match status" value="1"/>
</dbReference>
<dbReference type="GO" id="GO:0008168">
    <property type="term" value="F:methyltransferase activity"/>
    <property type="evidence" value="ECO:0007669"/>
    <property type="project" value="UniProtKB-KW"/>
</dbReference>
<dbReference type="GO" id="GO:0032259">
    <property type="term" value="P:methylation"/>
    <property type="evidence" value="ECO:0007669"/>
    <property type="project" value="UniProtKB-KW"/>
</dbReference>
<reference evidence="4" key="1">
    <citation type="journal article" date="2021" name="PeerJ">
        <title>Extensive microbial diversity within the chicken gut microbiome revealed by metagenomics and culture.</title>
        <authorList>
            <person name="Gilroy R."/>
            <person name="Ravi A."/>
            <person name="Getino M."/>
            <person name="Pursley I."/>
            <person name="Horton D.L."/>
            <person name="Alikhan N.F."/>
            <person name="Baker D."/>
            <person name="Gharbi K."/>
            <person name="Hall N."/>
            <person name="Watson M."/>
            <person name="Adriaenssens E.M."/>
            <person name="Foster-Nyarko E."/>
            <person name="Jarju S."/>
            <person name="Secka A."/>
            <person name="Antonio M."/>
            <person name="Oren A."/>
            <person name="Chaudhuri R.R."/>
            <person name="La Ragione R."/>
            <person name="Hildebrand F."/>
            <person name="Pallen M.J."/>
        </authorList>
    </citation>
    <scope>NUCLEOTIDE SEQUENCE</scope>
    <source>
        <strain evidence="4">1193</strain>
    </source>
</reference>
<dbReference type="Pfam" id="PF05175">
    <property type="entry name" value="MTS"/>
    <property type="match status" value="1"/>
</dbReference>
<evidence type="ECO:0000256" key="2">
    <source>
        <dbReference type="ARBA" id="ARBA00022691"/>
    </source>
</evidence>
<evidence type="ECO:0000256" key="1">
    <source>
        <dbReference type="ARBA" id="ARBA00022603"/>
    </source>
</evidence>
<reference evidence="4" key="2">
    <citation type="submission" date="2021-04" db="EMBL/GenBank/DDBJ databases">
        <authorList>
            <person name="Gilroy R."/>
        </authorList>
    </citation>
    <scope>NUCLEOTIDE SEQUENCE</scope>
    <source>
        <strain evidence="4">1193</strain>
    </source>
</reference>
<dbReference type="AlphaFoldDB" id="A0A9D2B621"/>
<keyword evidence="2" id="KW-0949">S-adenosyl-L-methionine</keyword>
<dbReference type="Proteomes" id="UP000824248">
    <property type="component" value="Unassembled WGS sequence"/>
</dbReference>
<feature type="domain" description="Methyltransferase small" evidence="3">
    <location>
        <begin position="40"/>
        <end position="184"/>
    </location>
</feature>
<name>A0A9D2B621_9GAMM</name>
<protein>
    <submittedName>
        <fullName evidence="4">Methyltransferase</fullName>
    </submittedName>
</protein>
<organism evidence="4 5">
    <name type="scientific">Candidatus Halomonas stercoripullorum</name>
    <dbReference type="NCBI Taxonomy" id="2838617"/>
    <lineage>
        <taxon>Bacteria</taxon>
        <taxon>Pseudomonadati</taxon>
        <taxon>Pseudomonadota</taxon>
        <taxon>Gammaproteobacteria</taxon>
        <taxon>Oceanospirillales</taxon>
        <taxon>Halomonadaceae</taxon>
        <taxon>Halomonas</taxon>
    </lineage>
</organism>
<evidence type="ECO:0000313" key="4">
    <source>
        <dbReference type="EMBL" id="HIX62528.1"/>
    </source>
</evidence>
<dbReference type="EMBL" id="DXFC01000295">
    <property type="protein sequence ID" value="HIX62528.1"/>
    <property type="molecule type" value="Genomic_DNA"/>
</dbReference>
<dbReference type="InterPro" id="IPR029063">
    <property type="entry name" value="SAM-dependent_MTases_sf"/>
</dbReference>
<dbReference type="Gene3D" id="3.40.50.150">
    <property type="entry name" value="Vaccinia Virus protein VP39"/>
    <property type="match status" value="1"/>
</dbReference>
<sequence length="200" mass="22422">MAVQDRSSVAASPDRRSQLSLFARNFFKHPRMLGSIIPSSSFLVRRLLEPVDWERARVIVEYGPGVGTITRSILERLHPEATLLVIETNEEFVDYLSRSLSDPRLKIVAGSAETIKSELQHFQLPAADYVVAGLPFSTMPAMVCESILKGSHEALAPHGEMLVYQFSPKVSSSLRQTFRHVESAFEPINVPPARLYFCHK</sequence>
<comment type="caution">
    <text evidence="4">The sequence shown here is derived from an EMBL/GenBank/DDBJ whole genome shotgun (WGS) entry which is preliminary data.</text>
</comment>
<proteinExistence type="predicted"/>
<evidence type="ECO:0000313" key="5">
    <source>
        <dbReference type="Proteomes" id="UP000824248"/>
    </source>
</evidence>
<dbReference type="InterPro" id="IPR007848">
    <property type="entry name" value="Small_mtfrase_dom"/>
</dbReference>
<gene>
    <name evidence="4" type="ORF">H9854_09890</name>
</gene>
<keyword evidence="1 4" id="KW-0489">Methyltransferase</keyword>
<keyword evidence="1 4" id="KW-0808">Transferase</keyword>